<dbReference type="GO" id="GO:0004733">
    <property type="term" value="F:pyridoxamine phosphate oxidase activity"/>
    <property type="evidence" value="ECO:0007669"/>
    <property type="project" value="UniProtKB-EC"/>
</dbReference>
<evidence type="ECO:0000256" key="5">
    <source>
        <dbReference type="ARBA" id="ARBA00007301"/>
    </source>
</evidence>
<sequence>MANHDIADMRKTYQGSQDIFDFTDLVSKEPFDQFHSWHEETQRTNGIDTANTVSLATATKDGKPSVRTVQMKEVDKRGFVFCTNHLSRKARELAENPRASLLFYWTSNSGPTISRQVRIEGTVEQVSEAESNKYFYSRPRDAQISNSISEQSSLLQSRKVLEDRYNSFVEEYRDSNINIPKPNHWGGFRVIPSRFEFWQGQTSRLHDRIVFRKLDEGETINPDFTHVGTDGWVYERLMP</sequence>
<dbReference type="InterPro" id="IPR011576">
    <property type="entry name" value="Pyridox_Oxase_N"/>
</dbReference>
<dbReference type="InterPro" id="IPR019740">
    <property type="entry name" value="Pyridox_Oxase_CS"/>
</dbReference>
<comment type="similarity">
    <text evidence="5">Belongs to the pyridoxamine 5'-phosphate oxidase family.</text>
</comment>
<dbReference type="EMBL" id="HACG01018823">
    <property type="protein sequence ID" value="CEK65688.1"/>
    <property type="molecule type" value="Transcribed_RNA"/>
</dbReference>
<evidence type="ECO:0000256" key="10">
    <source>
        <dbReference type="ARBA" id="ARBA00023002"/>
    </source>
</evidence>
<dbReference type="NCBIfam" id="TIGR00558">
    <property type="entry name" value="pdxH"/>
    <property type="match status" value="1"/>
</dbReference>
<name>A0A0B6ZB25_9EUPU</name>
<dbReference type="Pfam" id="PF01243">
    <property type="entry name" value="PNPOx_N"/>
    <property type="match status" value="1"/>
</dbReference>
<dbReference type="Gene3D" id="2.30.110.10">
    <property type="entry name" value="Electron Transport, Fmn-binding Protein, Chain A"/>
    <property type="match status" value="1"/>
</dbReference>
<keyword evidence="8" id="KW-0285">Flavoprotein</keyword>
<evidence type="ECO:0000259" key="13">
    <source>
        <dbReference type="Pfam" id="PF10590"/>
    </source>
</evidence>
<dbReference type="InterPro" id="IPR012349">
    <property type="entry name" value="Split_barrel_FMN-bd"/>
</dbReference>
<dbReference type="GO" id="GO:0008615">
    <property type="term" value="P:pyridoxine biosynthetic process"/>
    <property type="evidence" value="ECO:0007669"/>
    <property type="project" value="UniProtKB-KW"/>
</dbReference>
<proteinExistence type="inferred from homology"/>
<evidence type="ECO:0000256" key="8">
    <source>
        <dbReference type="ARBA" id="ARBA00022630"/>
    </source>
</evidence>
<evidence type="ECO:0000256" key="9">
    <source>
        <dbReference type="ARBA" id="ARBA00022643"/>
    </source>
</evidence>
<organism evidence="14">
    <name type="scientific">Arion vulgaris</name>
    <dbReference type="NCBI Taxonomy" id="1028688"/>
    <lineage>
        <taxon>Eukaryota</taxon>
        <taxon>Metazoa</taxon>
        <taxon>Spiralia</taxon>
        <taxon>Lophotrochozoa</taxon>
        <taxon>Mollusca</taxon>
        <taxon>Gastropoda</taxon>
        <taxon>Heterobranchia</taxon>
        <taxon>Euthyneura</taxon>
        <taxon>Panpulmonata</taxon>
        <taxon>Eupulmonata</taxon>
        <taxon>Stylommatophora</taxon>
        <taxon>Helicina</taxon>
        <taxon>Arionoidea</taxon>
        <taxon>Arionidae</taxon>
        <taxon>Arion</taxon>
    </lineage>
</organism>
<dbReference type="PROSITE" id="PS01064">
    <property type="entry name" value="PYRIDOX_OXIDASE"/>
    <property type="match status" value="1"/>
</dbReference>
<dbReference type="UniPathway" id="UPA01068">
    <property type="reaction ID" value="UER00304"/>
</dbReference>
<feature type="domain" description="Pyridoxine 5'-phosphate oxidase dimerisation C-terminal" evidence="13">
    <location>
        <begin position="185"/>
        <end position="239"/>
    </location>
</feature>
<comment type="subunit">
    <text evidence="6">Homodimer.</text>
</comment>
<dbReference type="Pfam" id="PF10590">
    <property type="entry name" value="PNP_phzG_C"/>
    <property type="match status" value="1"/>
</dbReference>
<comment type="pathway">
    <text evidence="4">Cofactor metabolism; pyridoxal 5'-phosphate salvage; pyridoxal 5'-phosphate from pyridoxine 5'-phosphate: step 1/1.</text>
</comment>
<evidence type="ECO:0000256" key="11">
    <source>
        <dbReference type="ARBA" id="ARBA00023096"/>
    </source>
</evidence>
<evidence type="ECO:0000256" key="3">
    <source>
        <dbReference type="ARBA" id="ARBA00004738"/>
    </source>
</evidence>
<comment type="function">
    <text evidence="2">Catalyzes the oxidation of either pyridoxine 5'-phosphate (PNP) or pyridoxamine 5'-phosphate (PMP) into pyridoxal 5'-phosphate (PLP).</text>
</comment>
<evidence type="ECO:0000256" key="2">
    <source>
        <dbReference type="ARBA" id="ARBA00003691"/>
    </source>
</evidence>
<evidence type="ECO:0000256" key="6">
    <source>
        <dbReference type="ARBA" id="ARBA00011738"/>
    </source>
</evidence>
<dbReference type="GO" id="GO:0010181">
    <property type="term" value="F:FMN binding"/>
    <property type="evidence" value="ECO:0007669"/>
    <property type="project" value="InterPro"/>
</dbReference>
<keyword evidence="9" id="KW-0288">FMN</keyword>
<dbReference type="PANTHER" id="PTHR10851">
    <property type="entry name" value="PYRIDOXINE-5-PHOSPHATE OXIDASE"/>
    <property type="match status" value="1"/>
</dbReference>
<accession>A0A0B6ZB25</accession>
<dbReference type="AlphaFoldDB" id="A0A0B6ZB25"/>
<dbReference type="SUPFAM" id="SSF50475">
    <property type="entry name" value="FMN-binding split barrel"/>
    <property type="match status" value="1"/>
</dbReference>
<dbReference type="InterPro" id="IPR000659">
    <property type="entry name" value="Pyridox_Oxase"/>
</dbReference>
<reference evidence="14" key="1">
    <citation type="submission" date="2014-12" db="EMBL/GenBank/DDBJ databases">
        <title>Insight into the proteome of Arion vulgaris.</title>
        <authorList>
            <person name="Aradska J."/>
            <person name="Bulat T."/>
            <person name="Smidak R."/>
            <person name="Sarate P."/>
            <person name="Gangsoo J."/>
            <person name="Sialana F."/>
            <person name="Bilban M."/>
            <person name="Lubec G."/>
        </authorList>
    </citation>
    <scope>NUCLEOTIDE SEQUENCE</scope>
    <source>
        <tissue evidence="14">Skin</tissue>
    </source>
</reference>
<comment type="cofactor">
    <cofactor evidence="1">
        <name>FMN</name>
        <dbReference type="ChEBI" id="CHEBI:58210"/>
    </cofactor>
</comment>
<evidence type="ECO:0000256" key="4">
    <source>
        <dbReference type="ARBA" id="ARBA00005037"/>
    </source>
</evidence>
<keyword evidence="11" id="KW-0664">Pyridoxine biosynthesis</keyword>
<evidence type="ECO:0000313" key="14">
    <source>
        <dbReference type="EMBL" id="CEK65688.1"/>
    </source>
</evidence>
<keyword evidence="10" id="KW-0560">Oxidoreductase</keyword>
<comment type="pathway">
    <text evidence="3">Cofactor metabolism; pyridoxal 5'-phosphate salvage; pyridoxal 5'-phosphate from pyridoxamine 5'-phosphate: step 1/1.</text>
</comment>
<evidence type="ECO:0000259" key="12">
    <source>
        <dbReference type="Pfam" id="PF01243"/>
    </source>
</evidence>
<dbReference type="FunFam" id="2.30.110.10:FF:000005">
    <property type="entry name" value="NAD(P)H-hydrate epimerase"/>
    <property type="match status" value="1"/>
</dbReference>
<feature type="domain" description="Pyridoxamine 5'-phosphate oxidase N-terminal" evidence="12">
    <location>
        <begin position="47"/>
        <end position="164"/>
    </location>
</feature>
<gene>
    <name evidence="14" type="primary">ORF55923</name>
</gene>
<dbReference type="HAMAP" id="MF_01629">
    <property type="entry name" value="PdxH"/>
    <property type="match status" value="1"/>
</dbReference>
<evidence type="ECO:0000256" key="1">
    <source>
        <dbReference type="ARBA" id="ARBA00001917"/>
    </source>
</evidence>
<dbReference type="EC" id="1.4.3.5" evidence="7"/>
<evidence type="ECO:0000256" key="7">
    <source>
        <dbReference type="ARBA" id="ARBA00012801"/>
    </source>
</evidence>
<dbReference type="PIRSF" id="PIRSF000190">
    <property type="entry name" value="Pyd_amn-ph_oxd"/>
    <property type="match status" value="1"/>
</dbReference>
<dbReference type="NCBIfam" id="NF004231">
    <property type="entry name" value="PRK05679.1"/>
    <property type="match status" value="1"/>
</dbReference>
<protein>
    <recommendedName>
        <fullName evidence="7">pyridoxal 5'-phosphate synthase</fullName>
        <ecNumber evidence="7">1.4.3.5</ecNumber>
    </recommendedName>
</protein>
<dbReference type="InterPro" id="IPR019576">
    <property type="entry name" value="Pyridoxamine_oxidase_dimer_C"/>
</dbReference>
<dbReference type="PANTHER" id="PTHR10851:SF0">
    <property type="entry name" value="PYRIDOXINE-5'-PHOSPHATE OXIDASE"/>
    <property type="match status" value="1"/>
</dbReference>